<evidence type="ECO:0000313" key="2">
    <source>
        <dbReference type="EMBL" id="SHF09240.1"/>
    </source>
</evidence>
<dbReference type="Proteomes" id="UP000184327">
    <property type="component" value="Unassembled WGS sequence"/>
</dbReference>
<dbReference type="STRING" id="1122156.SAMN02745117_01327"/>
<feature type="signal peptide" evidence="1">
    <location>
        <begin position="1"/>
        <end position="28"/>
    </location>
</feature>
<feature type="chain" id="PRO_5012454511" evidence="1">
    <location>
        <begin position="29"/>
        <end position="105"/>
    </location>
</feature>
<evidence type="ECO:0000256" key="1">
    <source>
        <dbReference type="SAM" id="SignalP"/>
    </source>
</evidence>
<protein>
    <submittedName>
        <fullName evidence="2">Uncharacterized protein</fullName>
    </submittedName>
</protein>
<keyword evidence="1" id="KW-0732">Signal</keyword>
<dbReference type="EMBL" id="FQUZ01000012">
    <property type="protein sequence ID" value="SHF09240.1"/>
    <property type="molecule type" value="Genomic_DNA"/>
</dbReference>
<dbReference type="AlphaFoldDB" id="A0A1M4YU13"/>
<sequence>MNHRRTRPLMKTLCTSLVLGLLSGQAWSQLAGPAEFEAFSQGTWTQSFQGISEQGTIREGLFSLEATVLPPLRCYWRHALSWPAWMTASADRRVSQLTTRNGAPG</sequence>
<evidence type="ECO:0000313" key="3">
    <source>
        <dbReference type="Proteomes" id="UP000184327"/>
    </source>
</evidence>
<accession>A0A1M4YU13</accession>
<keyword evidence="3" id="KW-1185">Reference proteome</keyword>
<name>A0A1M4YU13_9BURK</name>
<gene>
    <name evidence="2" type="ORF">SAMN02745117_01327</name>
</gene>
<proteinExistence type="predicted"/>
<reference evidence="2 3" key="1">
    <citation type="submission" date="2016-11" db="EMBL/GenBank/DDBJ databases">
        <authorList>
            <person name="Jaros S."/>
            <person name="Januszkiewicz K."/>
            <person name="Wedrychowicz H."/>
        </authorList>
    </citation>
    <scope>NUCLEOTIDE SEQUENCE [LARGE SCALE GENOMIC DNA]</scope>
    <source>
        <strain evidence="2 3">DSM 16112</strain>
    </source>
</reference>
<organism evidence="2 3">
    <name type="scientific">Lampropedia hyalina DSM 16112</name>
    <dbReference type="NCBI Taxonomy" id="1122156"/>
    <lineage>
        <taxon>Bacteria</taxon>
        <taxon>Pseudomonadati</taxon>
        <taxon>Pseudomonadota</taxon>
        <taxon>Betaproteobacteria</taxon>
        <taxon>Burkholderiales</taxon>
        <taxon>Comamonadaceae</taxon>
        <taxon>Lampropedia</taxon>
    </lineage>
</organism>